<dbReference type="RefSeq" id="WP_072340168.1">
    <property type="nucleotide sequence ID" value="NZ_FPKU01000001.1"/>
</dbReference>
<dbReference type="Proteomes" id="UP000183447">
    <property type="component" value="Unassembled WGS sequence"/>
</dbReference>
<keyword evidence="3" id="KW-1185">Reference proteome</keyword>
<name>A0A1K2HVU9_9HYPH</name>
<dbReference type="Gene3D" id="3.40.630.30">
    <property type="match status" value="1"/>
</dbReference>
<reference evidence="2 3" key="1">
    <citation type="submission" date="2016-11" db="EMBL/GenBank/DDBJ databases">
        <authorList>
            <person name="Jaros S."/>
            <person name="Januszkiewicz K."/>
            <person name="Wedrychowicz H."/>
        </authorList>
    </citation>
    <scope>NUCLEOTIDE SEQUENCE [LARGE SCALE GENOMIC DNA]</scope>
    <source>
        <strain evidence="2 3">ATCC 23634</strain>
    </source>
</reference>
<dbReference type="STRING" id="665118.SAMN02983003_1394"/>
<proteinExistence type="predicted"/>
<dbReference type="GO" id="GO:0016747">
    <property type="term" value="F:acyltransferase activity, transferring groups other than amino-acyl groups"/>
    <property type="evidence" value="ECO:0007669"/>
    <property type="project" value="InterPro"/>
</dbReference>
<evidence type="ECO:0000313" key="3">
    <source>
        <dbReference type="Proteomes" id="UP000183447"/>
    </source>
</evidence>
<gene>
    <name evidence="2" type="ORF">SAMN02983003_1394</name>
</gene>
<dbReference type="SUPFAM" id="SSF55729">
    <property type="entry name" value="Acyl-CoA N-acyltransferases (Nat)"/>
    <property type="match status" value="1"/>
</dbReference>
<organism evidence="2 3">
    <name type="scientific">Devosia enhydra</name>
    <dbReference type="NCBI Taxonomy" id="665118"/>
    <lineage>
        <taxon>Bacteria</taxon>
        <taxon>Pseudomonadati</taxon>
        <taxon>Pseudomonadota</taxon>
        <taxon>Alphaproteobacteria</taxon>
        <taxon>Hyphomicrobiales</taxon>
        <taxon>Devosiaceae</taxon>
        <taxon>Devosia</taxon>
    </lineage>
</organism>
<protein>
    <submittedName>
        <fullName evidence="2">Acetyltransferase (GNAT) family protein</fullName>
    </submittedName>
</protein>
<dbReference type="EMBL" id="FPKU01000001">
    <property type="protein sequence ID" value="SFZ82989.1"/>
    <property type="molecule type" value="Genomic_DNA"/>
</dbReference>
<evidence type="ECO:0000259" key="1">
    <source>
        <dbReference type="PROSITE" id="PS51186"/>
    </source>
</evidence>
<dbReference type="PROSITE" id="PS51186">
    <property type="entry name" value="GNAT"/>
    <property type="match status" value="1"/>
</dbReference>
<feature type="domain" description="N-acetyltransferase" evidence="1">
    <location>
        <begin position="27"/>
        <end position="157"/>
    </location>
</feature>
<keyword evidence="2" id="KW-0808">Transferase</keyword>
<dbReference type="CDD" id="cd04301">
    <property type="entry name" value="NAT_SF"/>
    <property type="match status" value="1"/>
</dbReference>
<dbReference type="InterPro" id="IPR000182">
    <property type="entry name" value="GNAT_dom"/>
</dbReference>
<dbReference type="OrthoDB" id="9803907at2"/>
<dbReference type="InterPro" id="IPR016181">
    <property type="entry name" value="Acyl_CoA_acyltransferase"/>
</dbReference>
<dbReference type="Pfam" id="PF00583">
    <property type="entry name" value="Acetyltransf_1"/>
    <property type="match status" value="1"/>
</dbReference>
<evidence type="ECO:0000313" key="2">
    <source>
        <dbReference type="EMBL" id="SFZ82989.1"/>
    </source>
</evidence>
<sequence>MADEAVFLRRPLLAAHPAPFPAWPDGFALFGLAEGEEPIVHALLRAAHGEASTHLADPADWWAQITRDPEFSRDLCLVVRDATRAPVGFALCWSGGFIAEIAVEQGVRGRGLGENLLRACLKALERLGAPHARLRCQVEPEDGPLRSAAARLGFVAE</sequence>
<accession>A0A1K2HVU9</accession>
<dbReference type="AlphaFoldDB" id="A0A1K2HVU9"/>